<dbReference type="KEGG" id="rmar:GBA65_11490"/>
<dbReference type="Pfam" id="PF02386">
    <property type="entry name" value="TrkH"/>
    <property type="match status" value="1"/>
</dbReference>
<feature type="transmembrane region" description="Helical" evidence="8">
    <location>
        <begin position="291"/>
        <end position="318"/>
    </location>
</feature>
<protein>
    <submittedName>
        <fullName evidence="9">Uncharacterized protein</fullName>
    </submittedName>
</protein>
<feature type="transmembrane region" description="Helical" evidence="8">
    <location>
        <begin position="12"/>
        <end position="30"/>
    </location>
</feature>
<reference evidence="9 10" key="1">
    <citation type="submission" date="2019-10" db="EMBL/GenBank/DDBJ databases">
        <title>Rubrobacter sp nov SCSIO 52915 isolated from a deep-sea sediment in the South China Sea.</title>
        <authorList>
            <person name="Chen R.W."/>
        </authorList>
    </citation>
    <scope>NUCLEOTIDE SEQUENCE [LARGE SCALE GENOMIC DNA]</scope>
    <source>
        <strain evidence="9 10">SCSIO 52915</strain>
    </source>
</reference>
<feature type="transmembrane region" description="Helical" evidence="8">
    <location>
        <begin position="186"/>
        <end position="210"/>
    </location>
</feature>
<dbReference type="PANTHER" id="PTHR32024:SF1">
    <property type="entry name" value="KTR SYSTEM POTASSIUM UPTAKE PROTEIN B"/>
    <property type="match status" value="1"/>
</dbReference>
<dbReference type="RefSeq" id="WP_166396704.1">
    <property type="nucleotide sequence ID" value="NZ_CP045121.1"/>
</dbReference>
<dbReference type="PANTHER" id="PTHR32024">
    <property type="entry name" value="TRK SYSTEM POTASSIUM UPTAKE PROTEIN TRKG-RELATED"/>
    <property type="match status" value="1"/>
</dbReference>
<evidence type="ECO:0000256" key="6">
    <source>
        <dbReference type="ARBA" id="ARBA00023065"/>
    </source>
</evidence>
<evidence type="ECO:0000256" key="5">
    <source>
        <dbReference type="ARBA" id="ARBA00022989"/>
    </source>
</evidence>
<organism evidence="9 10">
    <name type="scientific">Rubrobacter marinus</name>
    <dbReference type="NCBI Taxonomy" id="2653852"/>
    <lineage>
        <taxon>Bacteria</taxon>
        <taxon>Bacillati</taxon>
        <taxon>Actinomycetota</taxon>
        <taxon>Rubrobacteria</taxon>
        <taxon>Rubrobacterales</taxon>
        <taxon>Rubrobacteraceae</taxon>
        <taxon>Rubrobacter</taxon>
    </lineage>
</organism>
<keyword evidence="7 8" id="KW-0472">Membrane</keyword>
<feature type="transmembrane region" description="Helical" evidence="8">
    <location>
        <begin position="399"/>
        <end position="421"/>
    </location>
</feature>
<dbReference type="InterPro" id="IPR003445">
    <property type="entry name" value="Cat_transpt"/>
</dbReference>
<comment type="subcellular location">
    <subcellularLocation>
        <location evidence="1">Cell membrane</location>
        <topology evidence="1">Multi-pass membrane protein</topology>
    </subcellularLocation>
</comment>
<keyword evidence="10" id="KW-1185">Reference proteome</keyword>
<name>A0A6G8PXT2_9ACTN</name>
<dbReference type="GO" id="GO:0005886">
    <property type="term" value="C:plasma membrane"/>
    <property type="evidence" value="ECO:0007669"/>
    <property type="project" value="UniProtKB-SubCell"/>
</dbReference>
<dbReference type="GO" id="GO:0008324">
    <property type="term" value="F:monoatomic cation transmembrane transporter activity"/>
    <property type="evidence" value="ECO:0007669"/>
    <property type="project" value="InterPro"/>
</dbReference>
<evidence type="ECO:0000313" key="10">
    <source>
        <dbReference type="Proteomes" id="UP000502706"/>
    </source>
</evidence>
<accession>A0A6G8PXT2</accession>
<evidence type="ECO:0000256" key="8">
    <source>
        <dbReference type="SAM" id="Phobius"/>
    </source>
</evidence>
<keyword evidence="6" id="KW-0406">Ion transport</keyword>
<dbReference type="Proteomes" id="UP000502706">
    <property type="component" value="Chromosome"/>
</dbReference>
<keyword evidence="4 8" id="KW-0812">Transmembrane</keyword>
<feature type="transmembrane region" description="Helical" evidence="8">
    <location>
        <begin position="153"/>
        <end position="174"/>
    </location>
</feature>
<keyword evidence="3" id="KW-1003">Cell membrane</keyword>
<gene>
    <name evidence="9" type="ORF">GBA65_11490</name>
</gene>
<dbReference type="AlphaFoldDB" id="A0A6G8PXT2"/>
<dbReference type="GO" id="GO:0030001">
    <property type="term" value="P:metal ion transport"/>
    <property type="evidence" value="ECO:0007669"/>
    <property type="project" value="UniProtKB-ARBA"/>
</dbReference>
<proteinExistence type="predicted"/>
<feature type="transmembrane region" description="Helical" evidence="8">
    <location>
        <begin position="222"/>
        <end position="241"/>
    </location>
</feature>
<feature type="transmembrane region" description="Helical" evidence="8">
    <location>
        <begin position="339"/>
        <end position="363"/>
    </location>
</feature>
<evidence type="ECO:0000256" key="1">
    <source>
        <dbReference type="ARBA" id="ARBA00004651"/>
    </source>
</evidence>
<keyword evidence="5 8" id="KW-1133">Transmembrane helix</keyword>
<feature type="transmembrane region" description="Helical" evidence="8">
    <location>
        <begin position="120"/>
        <end position="141"/>
    </location>
</feature>
<sequence length="438" mass="45996">MFERISAPRLIVMGFAGFVVLGTVLLKLPFSSVGLSWLDAFFIAVSAVCVTGLTPVDIPSTLSTFGEIVLAGLVQVGGLGIMTAATLGALLVRDRLGFRHLLTVREELGSPDAPRNVLRLIGQVALVTVAVELAGALFLTARFALDGVGLMNAVGYGLFHAVTAFCNAGFSNLAEGLYPYAGDWTLTLVLAVLVLAGGLGFPVLVNLYNYPRRRYLTLHSKLVLVPSAILLVVGVASFAAFEWTNPASMGGEPLGTKLAQSVFQGVTPRTAGFQTVDYADLTDPTLAVQTVLMFIGTAPVSTGGGIKVTTIALIFLILVAQIRGERELTAFGRRVPGNLVGEALALLSLGASIIFVATLALMVSDRLPLLPALFEVTSAFGTVGLSLNVTPELSAFGKVLIAAVMFMGRVGTITLIVALAARSKPRRYTYPQEDIAIG</sequence>
<dbReference type="EMBL" id="CP045121">
    <property type="protein sequence ID" value="QIN79042.1"/>
    <property type="molecule type" value="Genomic_DNA"/>
</dbReference>
<evidence type="ECO:0000256" key="7">
    <source>
        <dbReference type="ARBA" id="ARBA00023136"/>
    </source>
</evidence>
<keyword evidence="2" id="KW-0813">Transport</keyword>
<feature type="transmembrane region" description="Helical" evidence="8">
    <location>
        <begin position="68"/>
        <end position="92"/>
    </location>
</feature>
<feature type="transmembrane region" description="Helical" evidence="8">
    <location>
        <begin position="36"/>
        <end position="56"/>
    </location>
</feature>
<evidence type="ECO:0000256" key="3">
    <source>
        <dbReference type="ARBA" id="ARBA00022475"/>
    </source>
</evidence>
<evidence type="ECO:0000256" key="4">
    <source>
        <dbReference type="ARBA" id="ARBA00022692"/>
    </source>
</evidence>
<evidence type="ECO:0000256" key="2">
    <source>
        <dbReference type="ARBA" id="ARBA00022448"/>
    </source>
</evidence>
<evidence type="ECO:0000313" key="9">
    <source>
        <dbReference type="EMBL" id="QIN79042.1"/>
    </source>
</evidence>